<sequence>MIKTLNQEKIGQPRKGFVSFKLEFTDDKLSKENIEDISKKLLEYESHITHFKDGSAYEYKIDPEDKIINVIIHYPLKKWPVEEQRDIKLINDFADDFQEFYESKVDH</sequence>
<reference evidence="1 2" key="1">
    <citation type="journal article" date="2017" name="BMC Genomics">
        <title>Genomic analysis of methanogenic archaea reveals a shift towards energy conservation.</title>
        <authorList>
            <person name="Gilmore S.P."/>
            <person name="Henske J.K."/>
            <person name="Sexton J.A."/>
            <person name="Solomon K.V."/>
            <person name="Seppala S."/>
            <person name="Yoo J.I."/>
            <person name="Huyett L.M."/>
            <person name="Pressman A."/>
            <person name="Cogan J.Z."/>
            <person name="Kivenson V."/>
            <person name="Peng X."/>
            <person name="Tan Y."/>
            <person name="Valentine D.L."/>
            <person name="O'Malley M.A."/>
        </authorList>
    </citation>
    <scope>NUCLEOTIDE SEQUENCE [LARGE SCALE GENOMIC DNA]</scope>
    <source>
        <strain evidence="1 2">M.o.H.</strain>
    </source>
</reference>
<keyword evidence="2" id="KW-1185">Reference proteome</keyword>
<dbReference type="Proteomes" id="UP000217784">
    <property type="component" value="Unassembled WGS sequence"/>
</dbReference>
<accession>A0A2A2H8I1</accession>
<dbReference type="RefSeq" id="WP_069583035.1">
    <property type="nucleotide sequence ID" value="NZ_LMVM01000002.1"/>
</dbReference>
<protein>
    <submittedName>
        <fullName evidence="1">Uncharacterized protein</fullName>
    </submittedName>
</protein>
<organism evidence="1 2">
    <name type="scientific">Methanobacterium bryantii</name>
    <dbReference type="NCBI Taxonomy" id="2161"/>
    <lineage>
        <taxon>Archaea</taxon>
        <taxon>Methanobacteriati</taxon>
        <taxon>Methanobacteriota</taxon>
        <taxon>Methanomada group</taxon>
        <taxon>Methanobacteria</taxon>
        <taxon>Methanobacteriales</taxon>
        <taxon>Methanobacteriaceae</taxon>
        <taxon>Methanobacterium</taxon>
    </lineage>
</organism>
<evidence type="ECO:0000313" key="2">
    <source>
        <dbReference type="Proteomes" id="UP000217784"/>
    </source>
</evidence>
<name>A0A2A2H8I1_METBR</name>
<dbReference type="EMBL" id="LMVM01000002">
    <property type="protein sequence ID" value="PAV05687.1"/>
    <property type="molecule type" value="Genomic_DNA"/>
</dbReference>
<comment type="caution">
    <text evidence="1">The sequence shown here is derived from an EMBL/GenBank/DDBJ whole genome shotgun (WGS) entry which is preliminary data.</text>
</comment>
<dbReference type="OrthoDB" id="372593at2157"/>
<gene>
    <name evidence="1" type="ORF">ASJ80_08110</name>
</gene>
<proteinExistence type="predicted"/>
<dbReference type="AlphaFoldDB" id="A0A2A2H8I1"/>
<evidence type="ECO:0000313" key="1">
    <source>
        <dbReference type="EMBL" id="PAV05687.1"/>
    </source>
</evidence>